<organism evidence="8 9">
    <name type="scientific">Algoriphagus marincola HL-49</name>
    <dbReference type="NCBI Taxonomy" id="1305737"/>
    <lineage>
        <taxon>Bacteria</taxon>
        <taxon>Pseudomonadati</taxon>
        <taxon>Bacteroidota</taxon>
        <taxon>Cytophagia</taxon>
        <taxon>Cytophagales</taxon>
        <taxon>Cyclobacteriaceae</taxon>
        <taxon>Algoriphagus</taxon>
    </lineage>
</organism>
<dbReference type="STRING" id="1305737.GCA_000526355_03700"/>
<evidence type="ECO:0000256" key="3">
    <source>
        <dbReference type="ARBA" id="ARBA00022553"/>
    </source>
</evidence>
<dbReference type="CDD" id="cd00130">
    <property type="entry name" value="PAS"/>
    <property type="match status" value="1"/>
</dbReference>
<dbReference type="GO" id="GO:0004673">
    <property type="term" value="F:protein histidine kinase activity"/>
    <property type="evidence" value="ECO:0007669"/>
    <property type="project" value="UniProtKB-EC"/>
</dbReference>
<evidence type="ECO:0000256" key="5">
    <source>
        <dbReference type="ARBA" id="ARBA00022777"/>
    </source>
</evidence>
<dbReference type="InterPro" id="IPR052162">
    <property type="entry name" value="Sensor_kinase/Photoreceptor"/>
</dbReference>
<feature type="domain" description="PAC" evidence="7">
    <location>
        <begin position="217"/>
        <end position="270"/>
    </location>
</feature>
<dbReference type="InterPro" id="IPR000700">
    <property type="entry name" value="PAS-assoc_C"/>
</dbReference>
<dbReference type="PANTHER" id="PTHR43304:SF1">
    <property type="entry name" value="PAC DOMAIN-CONTAINING PROTEIN"/>
    <property type="match status" value="1"/>
</dbReference>
<comment type="catalytic activity">
    <reaction evidence="1">
        <text>ATP + protein L-histidine = ADP + protein N-phospho-L-histidine.</text>
        <dbReference type="EC" id="2.7.13.3"/>
    </reaction>
</comment>
<name>A0A0P7XZ00_9BACT</name>
<dbReference type="InterPro" id="IPR000014">
    <property type="entry name" value="PAS"/>
</dbReference>
<keyword evidence="5" id="KW-0418">Kinase</keyword>
<dbReference type="eggNOG" id="COG4251">
    <property type="taxonomic scope" value="Bacteria"/>
</dbReference>
<evidence type="ECO:0000256" key="4">
    <source>
        <dbReference type="ARBA" id="ARBA00022679"/>
    </source>
</evidence>
<dbReference type="SMART" id="SM00086">
    <property type="entry name" value="PAC"/>
    <property type="match status" value="1"/>
</dbReference>
<protein>
    <recommendedName>
        <fullName evidence="2">histidine kinase</fullName>
        <ecNumber evidence="2">2.7.13.3</ecNumber>
    </recommendedName>
</protein>
<evidence type="ECO:0000313" key="9">
    <source>
        <dbReference type="Proteomes" id="UP000050421"/>
    </source>
</evidence>
<keyword evidence="4" id="KW-0808">Transferase</keyword>
<dbReference type="Pfam" id="PF08447">
    <property type="entry name" value="PAS_3"/>
    <property type="match status" value="1"/>
</dbReference>
<dbReference type="NCBIfam" id="TIGR00229">
    <property type="entry name" value="sensory_box"/>
    <property type="match status" value="1"/>
</dbReference>
<dbReference type="PROSITE" id="PS50113">
    <property type="entry name" value="PAC"/>
    <property type="match status" value="1"/>
</dbReference>
<dbReference type="SUPFAM" id="SSF55785">
    <property type="entry name" value="PYP-like sensor domain (PAS domain)"/>
    <property type="match status" value="1"/>
</dbReference>
<dbReference type="AlphaFoldDB" id="A0A0P7XZ00"/>
<evidence type="ECO:0000256" key="2">
    <source>
        <dbReference type="ARBA" id="ARBA00012438"/>
    </source>
</evidence>
<evidence type="ECO:0000313" key="8">
    <source>
        <dbReference type="EMBL" id="KPQ13033.1"/>
    </source>
</evidence>
<proteinExistence type="predicted"/>
<dbReference type="InterPro" id="IPR001610">
    <property type="entry name" value="PAC"/>
</dbReference>
<dbReference type="EC" id="2.7.13.3" evidence="2"/>
<dbReference type="Gene3D" id="3.30.450.20">
    <property type="entry name" value="PAS domain"/>
    <property type="match status" value="1"/>
</dbReference>
<dbReference type="OrthoDB" id="818539at2"/>
<comment type="caution">
    <text evidence="8">The sequence shown here is derived from an EMBL/GenBank/DDBJ whole genome shotgun (WGS) entry which is preliminary data.</text>
</comment>
<dbReference type="InterPro" id="IPR013655">
    <property type="entry name" value="PAS_fold_3"/>
</dbReference>
<dbReference type="Proteomes" id="UP000050421">
    <property type="component" value="Unassembled WGS sequence"/>
</dbReference>
<feature type="region of interest" description="Disordered" evidence="6">
    <location>
        <begin position="334"/>
        <end position="353"/>
    </location>
</feature>
<dbReference type="PANTHER" id="PTHR43304">
    <property type="entry name" value="PHYTOCHROME-LIKE PROTEIN CPH1"/>
    <property type="match status" value="1"/>
</dbReference>
<evidence type="ECO:0000259" key="7">
    <source>
        <dbReference type="PROSITE" id="PS50113"/>
    </source>
</evidence>
<gene>
    <name evidence="8" type="ORF">HLUCCX10_14250</name>
</gene>
<sequence length="353" mass="40868">MKNLDGLNLMAQLAIVSEYLMQVTLDREGKVLSSDSGIGPVPSLFDQSKKPMVFADCFLSSDWVKYENNRIKAWQNHHQSFFVELQKINYPDQTLLKTKWEFFFISDDFGTCLGIGHPVDAQKPYNLALGEYMDGTDRPHEFLDSLLENKLLGFWDFNPFEQSNTISSGLAQTLGYSEEEIDQVGKIAWEKHIHKDDFSQLRSDLIQHFKSTGNIPFKREFRLISKREQIIWVVGFGKTTQWDKEGKPKQIQGIIIDISERKKQEIWLKEHHYFLKDLAFQQSHTLRARVANIIGLIDILEIEQQSLESRRLVELLKKETSMLDSALKKSIKESVNQQKAFKEETSDTDSSLD</sequence>
<dbReference type="InterPro" id="IPR035965">
    <property type="entry name" value="PAS-like_dom_sf"/>
</dbReference>
<dbReference type="EMBL" id="LJXT01000107">
    <property type="protein sequence ID" value="KPQ13033.1"/>
    <property type="molecule type" value="Genomic_DNA"/>
</dbReference>
<reference evidence="8 9" key="1">
    <citation type="submission" date="2015-09" db="EMBL/GenBank/DDBJ databases">
        <title>Identification and resolution of microdiversity through metagenomic sequencing of parallel consortia.</title>
        <authorList>
            <person name="Nelson W.C."/>
            <person name="Romine M.F."/>
            <person name="Lindemann S.R."/>
        </authorList>
    </citation>
    <scope>NUCLEOTIDE SEQUENCE [LARGE SCALE GENOMIC DNA]</scope>
    <source>
        <strain evidence="8">HL-49</strain>
    </source>
</reference>
<evidence type="ECO:0000256" key="1">
    <source>
        <dbReference type="ARBA" id="ARBA00000085"/>
    </source>
</evidence>
<dbReference type="PATRIC" id="fig|1305737.6.peg.3583"/>
<keyword evidence="3" id="KW-0597">Phosphoprotein</keyword>
<evidence type="ECO:0000256" key="6">
    <source>
        <dbReference type="SAM" id="MobiDB-lite"/>
    </source>
</evidence>
<accession>A0A0P7XZ00</accession>